<dbReference type="GO" id="GO:0036374">
    <property type="term" value="F:glutathione hydrolase activity"/>
    <property type="evidence" value="ECO:0007669"/>
    <property type="project" value="UniProtKB-EC"/>
</dbReference>
<dbReference type="InterPro" id="IPR029055">
    <property type="entry name" value="Ntn_hydrolases_N"/>
</dbReference>
<comment type="similarity">
    <text evidence="1">Belongs to the gamma-glutamyltransferase family.</text>
</comment>
<dbReference type="PRINTS" id="PR01210">
    <property type="entry name" value="GGTRANSPTASE"/>
</dbReference>
<keyword evidence="3 5" id="KW-0378">Hydrolase</keyword>
<dbReference type="GO" id="GO:0103068">
    <property type="term" value="F:leukotriene C4 gamma-glutamyl transferase activity"/>
    <property type="evidence" value="ECO:0007669"/>
    <property type="project" value="UniProtKB-EC"/>
</dbReference>
<keyword evidence="2 5" id="KW-0808">Transferase</keyword>
<dbReference type="AlphaFoldDB" id="A0A7W6S0W6"/>
<proteinExistence type="inferred from homology"/>
<evidence type="ECO:0000256" key="4">
    <source>
        <dbReference type="ARBA" id="ARBA00023145"/>
    </source>
</evidence>
<protein>
    <submittedName>
        <fullName evidence="5">Gamma-glutamyltranspeptidase/glutathione hydrolase</fullName>
        <ecNumber evidence="5">2.3.2.2</ecNumber>
        <ecNumber evidence="5">3.4.19.13</ecNumber>
    </submittedName>
</protein>
<evidence type="ECO:0000256" key="2">
    <source>
        <dbReference type="ARBA" id="ARBA00022679"/>
    </source>
</evidence>
<gene>
    <name evidence="5" type="ORF">GGD88_002407</name>
</gene>
<evidence type="ECO:0000313" key="5">
    <source>
        <dbReference type="EMBL" id="MBB4286672.1"/>
    </source>
</evidence>
<dbReference type="RefSeq" id="WP_184435733.1">
    <property type="nucleotide sequence ID" value="NZ_JACIGI010000019.1"/>
</dbReference>
<evidence type="ECO:0000256" key="3">
    <source>
        <dbReference type="ARBA" id="ARBA00022801"/>
    </source>
</evidence>
<dbReference type="Gene3D" id="3.60.20.40">
    <property type="match status" value="1"/>
</dbReference>
<dbReference type="Proteomes" id="UP000555728">
    <property type="component" value="Unassembled WGS sequence"/>
</dbReference>
<comment type="caution">
    <text evidence="5">The sequence shown here is derived from an EMBL/GenBank/DDBJ whole genome shotgun (WGS) entry which is preliminary data.</text>
</comment>
<evidence type="ECO:0000256" key="1">
    <source>
        <dbReference type="ARBA" id="ARBA00009381"/>
    </source>
</evidence>
<name>A0A7W6S0W6_9PROT</name>
<accession>A0A7W6S0W6</accession>
<dbReference type="PANTHER" id="PTHR43199">
    <property type="entry name" value="GLUTATHIONE HYDROLASE"/>
    <property type="match status" value="1"/>
</dbReference>
<dbReference type="EMBL" id="JACIGI010000019">
    <property type="protein sequence ID" value="MBB4286672.1"/>
    <property type="molecule type" value="Genomic_DNA"/>
</dbReference>
<sequence length="530" mass="53847">MTGQTTGAGGHAACGHGAGGRGAVAAGHPETAAAAVEILEDGGSAFDAVVAALAASFVVEPALSSPGGGGFLLAHPAGADPLVLDFFAQTPGRAAPADRAALDFLPVDADFGATTQEFHVGRAAAAVPGMVPGLCAIHAALCRLPLARLLAPAVRLARAGVPVAPLQAHIIGVIAPILLLTPEARALFGDPADPRRPVPAGTGQAMPALADTLEALGREGERLFRDGPVGQAMVTLCADGGLLTAADLARYRVLRHRPLDRRFRGARVLTNPPPSSGGALIAFGLALAEDGPPPDPVRLAALMQATGAARDAVGLAEGVDEARVARLLDDPALRRWAATLDAPRARKAGGTTHVSVLDAAGNAAACTVSNGEGCGHIVPGAGFMLNNMLGEEDLNPGGFFRWRPDTRVSSMMAPTLAERPDGTLLALGSGGSNRIRTALLQVLCGVLAHDRPLAAAVQAPRLHMERGHLDIEAGWDDATVAALAAAFADHRVWPDRSMFFGGVHAVARDPAGAFEAVGDARRGGAARLAG</sequence>
<dbReference type="EC" id="2.3.2.2" evidence="5"/>
<evidence type="ECO:0000313" key="6">
    <source>
        <dbReference type="Proteomes" id="UP000555728"/>
    </source>
</evidence>
<keyword evidence="4" id="KW-0865">Zymogen</keyword>
<keyword evidence="5" id="KW-0012">Acyltransferase</keyword>
<dbReference type="SUPFAM" id="SSF56235">
    <property type="entry name" value="N-terminal nucleophile aminohydrolases (Ntn hydrolases)"/>
    <property type="match status" value="1"/>
</dbReference>
<dbReference type="InterPro" id="IPR051792">
    <property type="entry name" value="GGT_bact"/>
</dbReference>
<keyword evidence="6" id="KW-1185">Reference proteome</keyword>
<dbReference type="PANTHER" id="PTHR43199:SF1">
    <property type="entry name" value="GLUTATHIONE HYDROLASE PROENZYME"/>
    <property type="match status" value="1"/>
</dbReference>
<dbReference type="InterPro" id="IPR043137">
    <property type="entry name" value="GGT_ssub_C"/>
</dbReference>
<reference evidence="5 6" key="1">
    <citation type="submission" date="2020-08" db="EMBL/GenBank/DDBJ databases">
        <title>Genome sequencing of Purple Non-Sulfur Bacteria from various extreme environments.</title>
        <authorList>
            <person name="Mayer M."/>
        </authorList>
    </citation>
    <scope>NUCLEOTIDE SEQUENCE [LARGE SCALE GENOMIC DNA]</scope>
    <source>
        <strain evidence="5 6">JA135</strain>
    </source>
</reference>
<organism evidence="5 6">
    <name type="scientific">Roseospira goensis</name>
    <dbReference type="NCBI Taxonomy" id="391922"/>
    <lineage>
        <taxon>Bacteria</taxon>
        <taxon>Pseudomonadati</taxon>
        <taxon>Pseudomonadota</taxon>
        <taxon>Alphaproteobacteria</taxon>
        <taxon>Rhodospirillales</taxon>
        <taxon>Rhodospirillaceae</taxon>
        <taxon>Roseospira</taxon>
    </lineage>
</organism>
<dbReference type="EC" id="3.4.19.13" evidence="5"/>
<dbReference type="Pfam" id="PF01019">
    <property type="entry name" value="G_glu_transpept"/>
    <property type="match status" value="1"/>
</dbReference>